<keyword evidence="3" id="KW-1185">Reference proteome</keyword>
<dbReference type="InterPro" id="IPR050583">
    <property type="entry name" value="Mycobacterial_A85_antigen"/>
</dbReference>
<accession>A0ABS7D6R3</accession>
<feature type="transmembrane region" description="Helical" evidence="1">
    <location>
        <begin position="118"/>
        <end position="139"/>
    </location>
</feature>
<dbReference type="Gene3D" id="3.40.50.1820">
    <property type="entry name" value="alpha/beta hydrolase"/>
    <property type="match status" value="2"/>
</dbReference>
<keyword evidence="1" id="KW-0812">Transmembrane</keyword>
<sequence>MNYYQRMSIAGRNITIYLPPSYENSGEHYPVAYVQDGGQLFDDCLNQLEHLYRQRKLKELILIGVEPHNRNEEYTPWPAKALLESYPAFGGGGRAYVDEVADVLKPFIDGQYRTKPEAAYTAFIGGSFGGLISMFAGYWRPETFGKLGLLSTSFWYEGAMDFIREEPPLADPIRIFMSVGSCEGIYKGTLQKDMVGNTLEAHAMWLEKGIPFERLHLAIEDGGTHDAHFMALRFTEALIWLFRDEGDASVPAVEQEAAAGRLAGIGGMEQTEEPMKPLVPTESMKQMKPVESIESMESVKVKEPMEQTKPTAPVEVVDFTITGTRQWIMHAGGTGRRTYRIMIYVPDGLAPEGGYPVIYTLDGNATFGSLTEAMRLQSRPPHGFRPSMIVGIGYDSNAPIVTDRRFYDFTEPTDPSSLPLRPDGSEWPETGGAEAFLAFIEEELKPVIERHYPIDRRRQSLFGHSLGGLFALNVLFKRPEAFQTYIAGSPSVWWSNRRLLEQLPGLETRLKQGGGEPALFIGIGSEEKPAMIEDARLLYRQLLPYQAYGLRLGYRLFEDEGHVSVIPPLISRMLRFIAQQEGR</sequence>
<dbReference type="GO" id="GO:0016787">
    <property type="term" value="F:hydrolase activity"/>
    <property type="evidence" value="ECO:0007669"/>
    <property type="project" value="UniProtKB-KW"/>
</dbReference>
<keyword evidence="2" id="KW-0378">Hydrolase</keyword>
<dbReference type="SUPFAM" id="SSF53474">
    <property type="entry name" value="alpha/beta-Hydrolases"/>
    <property type="match status" value="2"/>
</dbReference>
<protein>
    <submittedName>
        <fullName evidence="2">Alpha/beta hydrolase</fullName>
    </submittedName>
</protein>
<comment type="caution">
    <text evidence="2">The sequence shown here is derived from an EMBL/GenBank/DDBJ whole genome shotgun (WGS) entry which is preliminary data.</text>
</comment>
<evidence type="ECO:0000313" key="2">
    <source>
        <dbReference type="EMBL" id="MBW7475468.1"/>
    </source>
</evidence>
<keyword evidence="1" id="KW-1133">Transmembrane helix</keyword>
<name>A0ABS7D6R3_9BACL</name>
<reference evidence="2 3" key="1">
    <citation type="submission" date="2021-07" db="EMBL/GenBank/DDBJ databases">
        <title>Paenibacillus radiodurans sp. nov., isolated from the southeastern edge of Tengger Desert.</title>
        <authorList>
            <person name="Zhang G."/>
        </authorList>
    </citation>
    <scope>NUCLEOTIDE SEQUENCE [LARGE SCALE GENOMIC DNA]</scope>
    <source>
        <strain evidence="2 3">DT7-4</strain>
    </source>
</reference>
<dbReference type="PANTHER" id="PTHR48098:SF3">
    <property type="entry name" value="IRON(III) ENTEROBACTIN ESTERASE"/>
    <property type="match status" value="1"/>
</dbReference>
<proteinExistence type="predicted"/>
<dbReference type="InterPro" id="IPR000801">
    <property type="entry name" value="Esterase-like"/>
</dbReference>
<dbReference type="RefSeq" id="WP_219872710.1">
    <property type="nucleotide sequence ID" value="NZ_JAHZIJ010000007.1"/>
</dbReference>
<dbReference type="Pfam" id="PF00756">
    <property type="entry name" value="Esterase"/>
    <property type="match status" value="2"/>
</dbReference>
<evidence type="ECO:0000256" key="1">
    <source>
        <dbReference type="SAM" id="Phobius"/>
    </source>
</evidence>
<dbReference type="EMBL" id="JAHZIJ010000007">
    <property type="protein sequence ID" value="MBW7475468.1"/>
    <property type="molecule type" value="Genomic_DNA"/>
</dbReference>
<dbReference type="InterPro" id="IPR029058">
    <property type="entry name" value="AB_hydrolase_fold"/>
</dbReference>
<keyword evidence="1" id="KW-0472">Membrane</keyword>
<dbReference type="PANTHER" id="PTHR48098">
    <property type="entry name" value="ENTEROCHELIN ESTERASE-RELATED"/>
    <property type="match status" value="1"/>
</dbReference>
<dbReference type="Proteomes" id="UP000812277">
    <property type="component" value="Unassembled WGS sequence"/>
</dbReference>
<evidence type="ECO:0000313" key="3">
    <source>
        <dbReference type="Proteomes" id="UP000812277"/>
    </source>
</evidence>
<organism evidence="2 3">
    <name type="scientific">Paenibacillus oenotherae</name>
    <dbReference type="NCBI Taxonomy" id="1435645"/>
    <lineage>
        <taxon>Bacteria</taxon>
        <taxon>Bacillati</taxon>
        <taxon>Bacillota</taxon>
        <taxon>Bacilli</taxon>
        <taxon>Bacillales</taxon>
        <taxon>Paenibacillaceae</taxon>
        <taxon>Paenibacillus</taxon>
    </lineage>
</organism>
<gene>
    <name evidence="2" type="ORF">K0T92_11975</name>
</gene>